<dbReference type="Gene3D" id="3.40.50.10140">
    <property type="entry name" value="Toll/interleukin-1 receptor homology (TIR) domain"/>
    <property type="match status" value="1"/>
</dbReference>
<dbReference type="EMBL" id="VANI01000015">
    <property type="protein sequence ID" value="TLM76084.1"/>
    <property type="molecule type" value="Genomic_DNA"/>
</dbReference>
<protein>
    <submittedName>
        <fullName evidence="3">Toll/interleukin-1 receptor domain-containing protein</fullName>
    </submittedName>
</protein>
<dbReference type="RefSeq" id="WP_138236389.1">
    <property type="nucleotide sequence ID" value="NZ_CP185860.1"/>
</dbReference>
<sequence length="845" mass="97795">MSKKVFISYSHKDEHHRETLEEHLSLLQRNGHISVWHDRKITPGEEWAGSIDSNLEAADIIIFLVSSSFLASSYCQDIEVSRALKKYENKEATVISIIVRPCHWHDSGLSKLQAVPKDAKAITEWENEDAAWVDAISGLKQHISDFKSQKSIQPKALSNDKIAPTPFILEWTNDTEIKLTHRKVNKITLSDIYVAPDMELESDNDDDPIKIKSTSELAKSPSHKIIFGEEQQGKTSLLKHLFIELLKESYIPIYLDANNIKTSKIDENLRPEIERQYQNLDYETFLSAKNTAVLIDNIDDISLNAKFRNIFIKNLSESFGFILFTCHTSFSYVANDIPAFDNYMTCELLGLGNIKREEIVQKWISLGEEENIDEFELYSNCDELKSRLDTVIKRNIVPPKPIYVLMLLQMFEANSGLNLELTSYGHCYQQLIYQSFDKAKINKLDFDKYLNVLTELSWLIFTNDSDPNDSELKSFFERYCEEFLPVDQREVTKKLTDHSILCQKRATIGFKYPYIYYFFVAKKIAESYADNQKTREAVETLLESLHREDYANILIFITHHTKDSWVLNKINNVLESLFEKNQKATLDKNQLSFMNDFIKQIPELIIEQREIQKERDEHNRKLDEIERKSQDEITEADDILANINKTFKGMEIAGQIIRNRHSSLKRNVIYDLAKSGTSTGLRFLEYFIKISESSKKEVVKIIANYLTDKPDLSDKEIERHAEHAYLHLTYGVINGVIKKIGASIGSREALEIYSALETDTKTPAYNLIRQAIELQFNKTLKTESIESTAEKLKDNPVCKRILKEMVIQHTYMFPVDYKTKQQLSERLGISVQGQRLMDQRKRGKG</sequence>
<evidence type="ECO:0000313" key="4">
    <source>
        <dbReference type="Proteomes" id="UP000306791"/>
    </source>
</evidence>
<organism evidence="3 4">
    <name type="scientific">Microbulbifer harenosus</name>
    <dbReference type="NCBI Taxonomy" id="2576840"/>
    <lineage>
        <taxon>Bacteria</taxon>
        <taxon>Pseudomonadati</taxon>
        <taxon>Pseudomonadota</taxon>
        <taxon>Gammaproteobacteria</taxon>
        <taxon>Cellvibrionales</taxon>
        <taxon>Microbulbiferaceae</taxon>
        <taxon>Microbulbifer</taxon>
    </lineage>
</organism>
<dbReference type="SMART" id="SM00255">
    <property type="entry name" value="TIR"/>
    <property type="match status" value="1"/>
</dbReference>
<accession>A0ABY2UFD3</accession>
<comment type="caution">
    <text evidence="3">The sequence shown here is derived from an EMBL/GenBank/DDBJ whole genome shotgun (WGS) entry which is preliminary data.</text>
</comment>
<dbReference type="InterPro" id="IPR000157">
    <property type="entry name" value="TIR_dom"/>
</dbReference>
<keyword evidence="3" id="KW-0675">Receptor</keyword>
<dbReference type="InterPro" id="IPR035897">
    <property type="entry name" value="Toll_tir_struct_dom_sf"/>
</dbReference>
<feature type="coiled-coil region" evidence="1">
    <location>
        <begin position="608"/>
        <end position="635"/>
    </location>
</feature>
<dbReference type="PROSITE" id="PS50104">
    <property type="entry name" value="TIR"/>
    <property type="match status" value="1"/>
</dbReference>
<reference evidence="3 4" key="1">
    <citation type="submission" date="2019-05" db="EMBL/GenBank/DDBJ databases">
        <title>Microbulbifer harenosus sp. nov., an alginate-degrading bacterium isolated from coastal sand.</title>
        <authorList>
            <person name="Huang H."/>
            <person name="Mo K."/>
            <person name="Bao S."/>
        </authorList>
    </citation>
    <scope>NUCLEOTIDE SEQUENCE [LARGE SCALE GENOMIC DNA]</scope>
    <source>
        <strain evidence="3 4">HB161719</strain>
    </source>
</reference>
<evidence type="ECO:0000256" key="1">
    <source>
        <dbReference type="SAM" id="Coils"/>
    </source>
</evidence>
<keyword evidence="4" id="KW-1185">Reference proteome</keyword>
<dbReference type="SUPFAM" id="SSF52540">
    <property type="entry name" value="P-loop containing nucleoside triphosphate hydrolases"/>
    <property type="match status" value="1"/>
</dbReference>
<dbReference type="Pfam" id="PF24406">
    <property type="entry name" value="nSTAND_NTPase4"/>
    <property type="match status" value="1"/>
</dbReference>
<dbReference type="SUPFAM" id="SSF52200">
    <property type="entry name" value="Toll/Interleukin receptor TIR domain"/>
    <property type="match status" value="1"/>
</dbReference>
<dbReference type="Gene3D" id="3.40.50.300">
    <property type="entry name" value="P-loop containing nucleotide triphosphate hydrolases"/>
    <property type="match status" value="1"/>
</dbReference>
<evidence type="ECO:0000313" key="3">
    <source>
        <dbReference type="EMBL" id="TLM76084.1"/>
    </source>
</evidence>
<dbReference type="Proteomes" id="UP000306791">
    <property type="component" value="Unassembled WGS sequence"/>
</dbReference>
<keyword evidence="1" id="KW-0175">Coiled coil</keyword>
<proteinExistence type="predicted"/>
<name>A0ABY2UFD3_9GAMM</name>
<dbReference type="InterPro" id="IPR027417">
    <property type="entry name" value="P-loop_NTPase"/>
</dbReference>
<feature type="domain" description="TIR" evidence="2">
    <location>
        <begin position="1"/>
        <end position="126"/>
    </location>
</feature>
<dbReference type="Pfam" id="PF13676">
    <property type="entry name" value="TIR_2"/>
    <property type="match status" value="1"/>
</dbReference>
<evidence type="ECO:0000259" key="2">
    <source>
        <dbReference type="PROSITE" id="PS50104"/>
    </source>
</evidence>
<dbReference type="InterPro" id="IPR057123">
    <property type="entry name" value="STAND_NTPase4_dom"/>
</dbReference>
<gene>
    <name evidence="3" type="ORF">FDY93_14045</name>
</gene>